<keyword evidence="14" id="KW-1185">Reference proteome</keyword>
<keyword evidence="6" id="KW-0862">Zinc</keyword>
<name>A0A5B7D6C4_PORTR</name>
<dbReference type="SUPFAM" id="SSF52025">
    <property type="entry name" value="PA domain"/>
    <property type="match status" value="1"/>
</dbReference>
<accession>A0A5B7D6C4</accession>
<evidence type="ECO:0000256" key="5">
    <source>
        <dbReference type="ARBA" id="ARBA00022771"/>
    </source>
</evidence>
<proteinExistence type="predicted"/>
<keyword evidence="4" id="KW-0732">Signal</keyword>
<keyword evidence="2 11" id="KW-0812">Transmembrane</keyword>
<feature type="domain" description="PA" evidence="12">
    <location>
        <begin position="104"/>
        <end position="188"/>
    </location>
</feature>
<evidence type="ECO:0000256" key="3">
    <source>
        <dbReference type="ARBA" id="ARBA00022723"/>
    </source>
</evidence>
<keyword evidence="9" id="KW-0325">Glycoprotein</keyword>
<evidence type="ECO:0000256" key="6">
    <source>
        <dbReference type="ARBA" id="ARBA00022833"/>
    </source>
</evidence>
<feature type="compositionally biased region" description="Polar residues" evidence="10">
    <location>
        <begin position="279"/>
        <end position="291"/>
    </location>
</feature>
<protein>
    <submittedName>
        <fullName evidence="13">E3 ubiquitin-protein ligase RNF13</fullName>
    </submittedName>
</protein>
<dbReference type="PANTHER" id="PTHR22702">
    <property type="entry name" value="PROTEASE-ASSOCIATED DOMAIN-CONTAINING PROTEIN"/>
    <property type="match status" value="1"/>
</dbReference>
<dbReference type="CDD" id="cd02123">
    <property type="entry name" value="PA_C_RZF_like"/>
    <property type="match status" value="1"/>
</dbReference>
<keyword evidence="5" id="KW-0863">Zinc-finger</keyword>
<reference evidence="13 14" key="1">
    <citation type="submission" date="2019-05" db="EMBL/GenBank/DDBJ databases">
        <title>Another draft genome of Portunus trituberculatus and its Hox gene families provides insights of decapod evolution.</title>
        <authorList>
            <person name="Jeong J.-H."/>
            <person name="Song I."/>
            <person name="Kim S."/>
            <person name="Choi T."/>
            <person name="Kim D."/>
            <person name="Ryu S."/>
            <person name="Kim W."/>
        </authorList>
    </citation>
    <scope>NUCLEOTIDE SEQUENCE [LARGE SCALE GENOMIC DNA]</scope>
    <source>
        <tissue evidence="13">Muscle</tissue>
    </source>
</reference>
<evidence type="ECO:0000259" key="12">
    <source>
        <dbReference type="Pfam" id="PF02225"/>
    </source>
</evidence>
<dbReference type="InterPro" id="IPR046450">
    <property type="entry name" value="PA_dom_sf"/>
</dbReference>
<dbReference type="EMBL" id="VSRR010000539">
    <property type="protein sequence ID" value="MPC16813.1"/>
    <property type="molecule type" value="Genomic_DNA"/>
</dbReference>
<evidence type="ECO:0000256" key="2">
    <source>
        <dbReference type="ARBA" id="ARBA00022692"/>
    </source>
</evidence>
<dbReference type="Proteomes" id="UP000324222">
    <property type="component" value="Unassembled WGS sequence"/>
</dbReference>
<dbReference type="Pfam" id="PF02225">
    <property type="entry name" value="PA"/>
    <property type="match status" value="1"/>
</dbReference>
<keyword evidence="8 11" id="KW-0472">Membrane</keyword>
<dbReference type="InterPro" id="IPR003137">
    <property type="entry name" value="PA_domain"/>
</dbReference>
<evidence type="ECO:0000256" key="8">
    <source>
        <dbReference type="ARBA" id="ARBA00023136"/>
    </source>
</evidence>
<dbReference type="AlphaFoldDB" id="A0A5B7D6C4"/>
<dbReference type="OrthoDB" id="8062037at2759"/>
<dbReference type="GO" id="GO:0005737">
    <property type="term" value="C:cytoplasm"/>
    <property type="evidence" value="ECO:0007669"/>
    <property type="project" value="UniProtKB-ARBA"/>
</dbReference>
<dbReference type="GO" id="GO:0016020">
    <property type="term" value="C:membrane"/>
    <property type="evidence" value="ECO:0007669"/>
    <property type="project" value="UniProtKB-SubCell"/>
</dbReference>
<dbReference type="FunFam" id="3.50.30.30:FF:000026">
    <property type="entry name" value="E3 ubiquitin-protein ligase RNF13"/>
    <property type="match status" value="1"/>
</dbReference>
<gene>
    <name evidence="13" type="primary">Rnf13</name>
    <name evidence="13" type="ORF">E2C01_009650</name>
</gene>
<evidence type="ECO:0000256" key="11">
    <source>
        <dbReference type="SAM" id="Phobius"/>
    </source>
</evidence>
<dbReference type="PANTHER" id="PTHR22702:SF1">
    <property type="entry name" value="PROTEASE-ASSOCIATED DOMAIN-CONTAINING PROTEIN 1"/>
    <property type="match status" value="1"/>
</dbReference>
<dbReference type="Gene3D" id="3.50.30.30">
    <property type="match status" value="1"/>
</dbReference>
<organism evidence="13 14">
    <name type="scientific">Portunus trituberculatus</name>
    <name type="common">Swimming crab</name>
    <name type="synonym">Neptunus trituberculatus</name>
    <dbReference type="NCBI Taxonomy" id="210409"/>
    <lineage>
        <taxon>Eukaryota</taxon>
        <taxon>Metazoa</taxon>
        <taxon>Ecdysozoa</taxon>
        <taxon>Arthropoda</taxon>
        <taxon>Crustacea</taxon>
        <taxon>Multicrustacea</taxon>
        <taxon>Malacostraca</taxon>
        <taxon>Eumalacostraca</taxon>
        <taxon>Eucarida</taxon>
        <taxon>Decapoda</taxon>
        <taxon>Pleocyemata</taxon>
        <taxon>Brachyura</taxon>
        <taxon>Eubrachyura</taxon>
        <taxon>Portunoidea</taxon>
        <taxon>Portunidae</taxon>
        <taxon>Portuninae</taxon>
        <taxon>Portunus</taxon>
    </lineage>
</organism>
<keyword evidence="3" id="KW-0479">Metal-binding</keyword>
<comment type="caution">
    <text evidence="13">The sequence shown here is derived from an EMBL/GenBank/DDBJ whole genome shotgun (WGS) entry which is preliminary data.</text>
</comment>
<sequence>MFLFFVAFQRSLPWVQNESCMVSSASVEHCAECWTVVKNLLHPQHMWRVVAAVVTVATLVHRTAADVLVKKGNQTVTMFEDSPASFGPLISLDGFQGVAIAVDPPDACKLPVVPPSPNVSKYYGPWIAVVRRYNCSFTDKVLNAQQAGYLAVIVYNVGSNELLRMGSNDSTIASQVNIPSVFIGAEDGFLITKRFSYKAGFPIKYYLELTDDLPFNLANYLVPFAITIAICFIVMLSFMCIDPWLTKNRRVCPVCKRKVFTGDERASDLETDSEDETSPLINSDGGTQGGTFANQRQYSPYGFMDAISRPEVALLVKFFGSMPGVIPTRSSVGVCNVIKSS</sequence>
<feature type="region of interest" description="Disordered" evidence="10">
    <location>
        <begin position="266"/>
        <end position="291"/>
    </location>
</feature>
<dbReference type="GO" id="GO:0008270">
    <property type="term" value="F:zinc ion binding"/>
    <property type="evidence" value="ECO:0007669"/>
    <property type="project" value="UniProtKB-KW"/>
</dbReference>
<evidence type="ECO:0000256" key="9">
    <source>
        <dbReference type="ARBA" id="ARBA00023180"/>
    </source>
</evidence>
<evidence type="ECO:0000256" key="1">
    <source>
        <dbReference type="ARBA" id="ARBA00004370"/>
    </source>
</evidence>
<evidence type="ECO:0000256" key="4">
    <source>
        <dbReference type="ARBA" id="ARBA00022729"/>
    </source>
</evidence>
<evidence type="ECO:0000313" key="13">
    <source>
        <dbReference type="EMBL" id="MPC16813.1"/>
    </source>
</evidence>
<evidence type="ECO:0000256" key="7">
    <source>
        <dbReference type="ARBA" id="ARBA00022989"/>
    </source>
</evidence>
<dbReference type="InterPro" id="IPR044744">
    <property type="entry name" value="ZNRF4/RNF13/RNF167_PA"/>
</dbReference>
<comment type="subcellular location">
    <subcellularLocation>
        <location evidence="1">Membrane</location>
    </subcellularLocation>
</comment>
<keyword evidence="7 11" id="KW-1133">Transmembrane helix</keyword>
<evidence type="ECO:0000313" key="14">
    <source>
        <dbReference type="Proteomes" id="UP000324222"/>
    </source>
</evidence>
<feature type="transmembrane region" description="Helical" evidence="11">
    <location>
        <begin position="220"/>
        <end position="241"/>
    </location>
</feature>
<evidence type="ECO:0000256" key="10">
    <source>
        <dbReference type="SAM" id="MobiDB-lite"/>
    </source>
</evidence>